<evidence type="ECO:0000256" key="1">
    <source>
        <dbReference type="ARBA" id="ARBA00004127"/>
    </source>
</evidence>
<feature type="transmembrane region" description="Helical" evidence="10">
    <location>
        <begin position="264"/>
        <end position="294"/>
    </location>
</feature>
<evidence type="ECO:0000256" key="3">
    <source>
        <dbReference type="ARBA" id="ARBA00022692"/>
    </source>
</evidence>
<accession>A0A7S2Y1H3</accession>
<reference evidence="13" key="1">
    <citation type="submission" date="2021-01" db="EMBL/GenBank/DDBJ databases">
        <authorList>
            <person name="Corre E."/>
            <person name="Pelletier E."/>
            <person name="Niang G."/>
            <person name="Scheremetjew M."/>
            <person name="Finn R."/>
            <person name="Kale V."/>
            <person name="Holt S."/>
            <person name="Cochrane G."/>
            <person name="Meng A."/>
            <person name="Brown T."/>
            <person name="Cohen L."/>
        </authorList>
    </citation>
    <scope>NUCLEOTIDE SEQUENCE</scope>
    <source>
        <strain evidence="13">CCMP1661</strain>
    </source>
</reference>
<dbReference type="GO" id="GO:0005783">
    <property type="term" value="C:endoplasmic reticulum"/>
    <property type="evidence" value="ECO:0007669"/>
    <property type="project" value="TreeGrafter"/>
</dbReference>
<evidence type="ECO:0000313" key="13">
    <source>
        <dbReference type="EMBL" id="CAD9873444.1"/>
    </source>
</evidence>
<proteinExistence type="inferred from homology"/>
<dbReference type="PANTHER" id="PTHR22883:SF43">
    <property type="entry name" value="PALMITOYLTRANSFERASE APP"/>
    <property type="match status" value="1"/>
</dbReference>
<comment type="similarity">
    <text evidence="10">Belongs to the DHHC palmitoyltransferase family.</text>
</comment>
<comment type="domain">
    <text evidence="10">The DHHC domain is required for palmitoyltransferase activity.</text>
</comment>
<dbReference type="InterPro" id="IPR001594">
    <property type="entry name" value="Palmitoyltrfase_DHHC"/>
</dbReference>
<dbReference type="Pfam" id="PF01529">
    <property type="entry name" value="DHHC"/>
    <property type="match status" value="1"/>
</dbReference>
<keyword evidence="5 10" id="KW-0472">Membrane</keyword>
<dbReference type="AlphaFoldDB" id="A0A7S2Y1H3"/>
<gene>
    <name evidence="13" type="ORF">FJAP1339_LOCUS11258</name>
</gene>
<dbReference type="PROSITE" id="PS50216">
    <property type="entry name" value="DHHC"/>
    <property type="match status" value="1"/>
</dbReference>
<dbReference type="PANTHER" id="PTHR22883">
    <property type="entry name" value="ZINC FINGER DHHC DOMAIN CONTAINING PROTEIN"/>
    <property type="match status" value="1"/>
</dbReference>
<dbReference type="GO" id="GO:0005794">
    <property type="term" value="C:Golgi apparatus"/>
    <property type="evidence" value="ECO:0007669"/>
    <property type="project" value="TreeGrafter"/>
</dbReference>
<feature type="domain" description="Palmitoyltransferase DHHC" evidence="12">
    <location>
        <begin position="221"/>
        <end position="369"/>
    </location>
</feature>
<comment type="subcellular location">
    <subcellularLocation>
        <location evidence="1">Endomembrane system</location>
        <topology evidence="1">Multi-pass membrane protein</topology>
    </subcellularLocation>
</comment>
<dbReference type="InterPro" id="IPR039859">
    <property type="entry name" value="PFA4/ZDH16/20/ERF2-like"/>
</dbReference>
<feature type="transmembrane region" description="Helical" evidence="10">
    <location>
        <begin position="333"/>
        <end position="357"/>
    </location>
</feature>
<feature type="transmembrane region" description="Helical" evidence="10">
    <location>
        <begin position="140"/>
        <end position="164"/>
    </location>
</feature>
<dbReference type="GO" id="GO:0006612">
    <property type="term" value="P:protein targeting to membrane"/>
    <property type="evidence" value="ECO:0007669"/>
    <property type="project" value="TreeGrafter"/>
</dbReference>
<dbReference type="EMBL" id="HBHR01022021">
    <property type="protein sequence ID" value="CAD9873444.1"/>
    <property type="molecule type" value="Transcribed_RNA"/>
</dbReference>
<keyword evidence="6" id="KW-0564">Palmitate</keyword>
<evidence type="ECO:0000256" key="4">
    <source>
        <dbReference type="ARBA" id="ARBA00022989"/>
    </source>
</evidence>
<protein>
    <recommendedName>
        <fullName evidence="10">Palmitoyltransferase</fullName>
        <ecNumber evidence="10">2.3.1.225</ecNumber>
    </recommendedName>
</protein>
<organism evidence="13">
    <name type="scientific">Fibrocapsa japonica</name>
    <dbReference type="NCBI Taxonomy" id="94617"/>
    <lineage>
        <taxon>Eukaryota</taxon>
        <taxon>Sar</taxon>
        <taxon>Stramenopiles</taxon>
        <taxon>Ochrophyta</taxon>
        <taxon>Raphidophyceae</taxon>
        <taxon>Chattonellales</taxon>
        <taxon>Chattonellaceae</taxon>
        <taxon>Fibrocapsa</taxon>
    </lineage>
</organism>
<dbReference type="EC" id="2.3.1.225" evidence="10"/>
<evidence type="ECO:0000256" key="9">
    <source>
        <dbReference type="ARBA" id="ARBA00048048"/>
    </source>
</evidence>
<evidence type="ECO:0000256" key="8">
    <source>
        <dbReference type="ARBA" id="ARBA00023315"/>
    </source>
</evidence>
<comment type="catalytic activity">
    <reaction evidence="9 10">
        <text>L-cysteinyl-[protein] + hexadecanoyl-CoA = S-hexadecanoyl-L-cysteinyl-[protein] + CoA</text>
        <dbReference type="Rhea" id="RHEA:36683"/>
        <dbReference type="Rhea" id="RHEA-COMP:10131"/>
        <dbReference type="Rhea" id="RHEA-COMP:11032"/>
        <dbReference type="ChEBI" id="CHEBI:29950"/>
        <dbReference type="ChEBI" id="CHEBI:57287"/>
        <dbReference type="ChEBI" id="CHEBI:57379"/>
        <dbReference type="ChEBI" id="CHEBI:74151"/>
        <dbReference type="EC" id="2.3.1.225"/>
    </reaction>
</comment>
<evidence type="ECO:0000256" key="10">
    <source>
        <dbReference type="RuleBase" id="RU079119"/>
    </source>
</evidence>
<feature type="region of interest" description="Disordered" evidence="11">
    <location>
        <begin position="1"/>
        <end position="24"/>
    </location>
</feature>
<evidence type="ECO:0000256" key="6">
    <source>
        <dbReference type="ARBA" id="ARBA00023139"/>
    </source>
</evidence>
<evidence type="ECO:0000256" key="11">
    <source>
        <dbReference type="SAM" id="MobiDB-lite"/>
    </source>
</evidence>
<evidence type="ECO:0000256" key="7">
    <source>
        <dbReference type="ARBA" id="ARBA00023288"/>
    </source>
</evidence>
<evidence type="ECO:0000256" key="5">
    <source>
        <dbReference type="ARBA" id="ARBA00023136"/>
    </source>
</evidence>
<evidence type="ECO:0000259" key="12">
    <source>
        <dbReference type="Pfam" id="PF01529"/>
    </source>
</evidence>
<dbReference type="GO" id="GO:0019706">
    <property type="term" value="F:protein-cysteine S-palmitoyltransferase activity"/>
    <property type="evidence" value="ECO:0007669"/>
    <property type="project" value="UniProtKB-EC"/>
</dbReference>
<name>A0A7S2Y1H3_9STRA</name>
<keyword evidence="4 10" id="KW-1133">Transmembrane helix</keyword>
<feature type="transmembrane region" description="Helical" evidence="10">
    <location>
        <begin position="170"/>
        <end position="188"/>
    </location>
</feature>
<keyword evidence="2 10" id="KW-0808">Transferase</keyword>
<sequence length="417" mass="47602">MEDTMESKTPYSKMKNSSTSPEIEQKMVEINDSDIEMGEKTRKFSFVPTLKNPAVRLYDEPEFGADVKLCLKSKQIFSAYEVTEGWIKVYRGTIALWIPIVSKNGEKNLQEITEYSRYELWPGANFICCGGKVMLGSDTWILFFTNLVIIIPFALFLTFCVPYLPDPANYLLGFVGSLIFVSSMYYLWKTALTEPGIIPRNPPTMNVPPPVPEEELTAQGYRFCDTCNIYRPKRAKHCSSCNNCVDEFDHHCPWVGTCVAGRNYAYFTLFVIAVGTLSIYTFACTLVSVIYVYFSTDGDDTYEISDGQGKQGRGEDFGDHIVLVFEKMKWVPLVLLVFTFVMSYTIGALCGFHLWLIKRGQTTNQYMHRQDSLSHHEAWHQGASSRSFCYNLITLLRTRPSQSRVKDLTEKLRVDVD</sequence>
<evidence type="ECO:0000256" key="2">
    <source>
        <dbReference type="ARBA" id="ARBA00022679"/>
    </source>
</evidence>
<keyword evidence="7" id="KW-0449">Lipoprotein</keyword>
<keyword evidence="8 10" id="KW-0012">Acyltransferase</keyword>
<keyword evidence="3 10" id="KW-0812">Transmembrane</keyword>
<feature type="compositionally biased region" description="Polar residues" evidence="11">
    <location>
        <begin position="7"/>
        <end position="22"/>
    </location>
</feature>